<comment type="caution">
    <text evidence="1">The sequence shown here is derived from an EMBL/GenBank/DDBJ whole genome shotgun (WGS) entry which is preliminary data.</text>
</comment>
<organism evidence="1 2">
    <name type="scientific">Crossiella equi</name>
    <dbReference type="NCBI Taxonomy" id="130796"/>
    <lineage>
        <taxon>Bacteria</taxon>
        <taxon>Bacillati</taxon>
        <taxon>Actinomycetota</taxon>
        <taxon>Actinomycetes</taxon>
        <taxon>Pseudonocardiales</taxon>
        <taxon>Pseudonocardiaceae</taxon>
        <taxon>Crossiella</taxon>
    </lineage>
</organism>
<reference evidence="1 2" key="1">
    <citation type="submission" date="2021-03" db="EMBL/GenBank/DDBJ databases">
        <title>Sequencing the genomes of 1000 actinobacteria strains.</title>
        <authorList>
            <person name="Klenk H.-P."/>
        </authorList>
    </citation>
    <scope>NUCLEOTIDE SEQUENCE [LARGE SCALE GENOMIC DNA]</scope>
    <source>
        <strain evidence="1 2">DSM 44580</strain>
    </source>
</reference>
<protein>
    <submittedName>
        <fullName evidence="1">Uncharacterized protein</fullName>
    </submittedName>
</protein>
<dbReference type="RefSeq" id="WP_209707608.1">
    <property type="nucleotide sequence ID" value="NZ_JAGIOO010000001.1"/>
</dbReference>
<sequence length="55" mass="6121">MVGNRAQERQDPHGSRALKACLPPELYRTFVATRAREPANFAFPDGRLGQVLTLP</sequence>
<dbReference type="Proteomes" id="UP001519363">
    <property type="component" value="Unassembled WGS sequence"/>
</dbReference>
<accession>A0ABS5AQ70</accession>
<name>A0ABS5AQ70_9PSEU</name>
<evidence type="ECO:0000313" key="1">
    <source>
        <dbReference type="EMBL" id="MBP2478581.1"/>
    </source>
</evidence>
<gene>
    <name evidence="1" type="ORF">JOF53_007453</name>
</gene>
<keyword evidence="2" id="KW-1185">Reference proteome</keyword>
<evidence type="ECO:0000313" key="2">
    <source>
        <dbReference type="Proteomes" id="UP001519363"/>
    </source>
</evidence>
<dbReference type="EMBL" id="JAGIOO010000001">
    <property type="protein sequence ID" value="MBP2478581.1"/>
    <property type="molecule type" value="Genomic_DNA"/>
</dbReference>
<proteinExistence type="predicted"/>